<dbReference type="EMBL" id="AYSL01001583">
    <property type="protein sequence ID" value="KTF05760.1"/>
    <property type="molecule type" value="Genomic_DNA"/>
</dbReference>
<sequence>MGAREANQRLIADLIDAVKAFGKKLMTTLF</sequence>
<comment type="caution">
    <text evidence="1">The sequence shown here is derived from an EMBL/GenBank/DDBJ whole genome shotgun (WGS) entry which is preliminary data.</text>
</comment>
<gene>
    <name evidence="1" type="ORF">MGSAQ_002745</name>
</gene>
<organism evidence="1">
    <name type="scientific">marine sediment metagenome</name>
    <dbReference type="NCBI Taxonomy" id="412755"/>
    <lineage>
        <taxon>unclassified sequences</taxon>
        <taxon>metagenomes</taxon>
        <taxon>ecological metagenomes</taxon>
    </lineage>
</organism>
<protein>
    <submittedName>
        <fullName evidence="1">Uncharacterized protein</fullName>
    </submittedName>
</protein>
<dbReference type="AlphaFoldDB" id="A0A1B6NQR0"/>
<evidence type="ECO:0000313" key="1">
    <source>
        <dbReference type="EMBL" id="KTF05760.1"/>
    </source>
</evidence>
<name>A0A1B6NQR0_9ZZZZ</name>
<accession>A0A1B6NQR0</accession>
<feature type="non-terminal residue" evidence="1">
    <location>
        <position position="30"/>
    </location>
</feature>
<proteinExistence type="predicted"/>
<reference evidence="1" key="1">
    <citation type="submission" date="2013-11" db="EMBL/GenBank/DDBJ databases">
        <title>Microbial diversity, functional groups and degradation webs in Northern and Southern Mediterranean and Red Sea marine crude oil polluted sites.</title>
        <authorList>
            <person name="Daffonchio D."/>
            <person name="Mapelli F."/>
            <person name="Ferrer M."/>
            <person name="Richter M."/>
            <person name="Cherif A."/>
            <person name="Malkawi H.I."/>
            <person name="Yakimov M.M."/>
            <person name="Abdel-Fattah Y.R."/>
            <person name="Blaghen M."/>
            <person name="Golyshin P.N."/>
            <person name="Kalogerakis N."/>
            <person name="Boon N."/>
            <person name="Magagnini M."/>
            <person name="Fava F."/>
        </authorList>
    </citation>
    <scope>NUCLEOTIDE SEQUENCE</scope>
</reference>